<dbReference type="OrthoDB" id="2657224at2"/>
<accession>A0A2W1N6U3</accession>
<dbReference type="GO" id="GO:0006352">
    <property type="term" value="P:DNA-templated transcription initiation"/>
    <property type="evidence" value="ECO:0007669"/>
    <property type="project" value="InterPro"/>
</dbReference>
<dbReference type="CDD" id="cd06171">
    <property type="entry name" value="Sigma70_r4"/>
    <property type="match status" value="1"/>
</dbReference>
<dbReference type="GO" id="GO:0003677">
    <property type="term" value="F:DNA binding"/>
    <property type="evidence" value="ECO:0007669"/>
    <property type="project" value="UniProtKB-KW"/>
</dbReference>
<dbReference type="InterPro" id="IPR036388">
    <property type="entry name" value="WH-like_DNA-bd_sf"/>
</dbReference>
<protein>
    <submittedName>
        <fullName evidence="8">Sigma-70 family RNA polymerase sigma factor</fullName>
    </submittedName>
</protein>
<keyword evidence="9" id="KW-1185">Reference proteome</keyword>
<comment type="caution">
    <text evidence="8">The sequence shown here is derived from an EMBL/GenBank/DDBJ whole genome shotgun (WGS) entry which is preliminary data.</text>
</comment>
<dbReference type="Gene3D" id="1.10.1740.10">
    <property type="match status" value="1"/>
</dbReference>
<reference evidence="8" key="1">
    <citation type="submission" date="2018-06" db="EMBL/GenBank/DDBJ databases">
        <title>Paenibacillus xerothermodurans sp. nov. an extremely dry heat resistant spore forming bacterium isolated from the soil of Cape Canaveral, Florida.</title>
        <authorList>
            <person name="Seuylemezian A."/>
            <person name="Kaur N."/>
            <person name="Patil P."/>
            <person name="Patil P."/>
            <person name="Mayilraj S."/>
            <person name="Vaishampayan P."/>
        </authorList>
    </citation>
    <scope>NUCLEOTIDE SEQUENCE [LARGE SCALE GENOMIC DNA]</scope>
    <source>
        <strain evidence="8">ATCC 27380</strain>
    </source>
</reference>
<keyword evidence="5" id="KW-0804">Transcription</keyword>
<dbReference type="InterPro" id="IPR039425">
    <property type="entry name" value="RNA_pol_sigma-70-like"/>
</dbReference>
<organism evidence="8 9">
    <name type="scientific">Paenibacillus xerothermodurans</name>
    <dbReference type="NCBI Taxonomy" id="1977292"/>
    <lineage>
        <taxon>Bacteria</taxon>
        <taxon>Bacillati</taxon>
        <taxon>Bacillota</taxon>
        <taxon>Bacilli</taxon>
        <taxon>Bacillales</taxon>
        <taxon>Paenibacillaceae</taxon>
        <taxon>Paenibacillus</taxon>
    </lineage>
</organism>
<dbReference type="Pfam" id="PF08281">
    <property type="entry name" value="Sigma70_r4_2"/>
    <property type="match status" value="1"/>
</dbReference>
<dbReference type="NCBIfam" id="TIGR02937">
    <property type="entry name" value="sigma70-ECF"/>
    <property type="match status" value="1"/>
</dbReference>
<dbReference type="AlphaFoldDB" id="A0A2W1N6U3"/>
<evidence type="ECO:0000256" key="5">
    <source>
        <dbReference type="ARBA" id="ARBA00023163"/>
    </source>
</evidence>
<dbReference type="InterPro" id="IPR013325">
    <property type="entry name" value="RNA_pol_sigma_r2"/>
</dbReference>
<dbReference type="PANTHER" id="PTHR43133">
    <property type="entry name" value="RNA POLYMERASE ECF-TYPE SIGMA FACTO"/>
    <property type="match status" value="1"/>
</dbReference>
<evidence type="ECO:0000256" key="4">
    <source>
        <dbReference type="ARBA" id="ARBA00023125"/>
    </source>
</evidence>
<evidence type="ECO:0000256" key="3">
    <source>
        <dbReference type="ARBA" id="ARBA00023082"/>
    </source>
</evidence>
<sequence>MVREWFYLFHNDFDELEAELQEIIYHSYRRLVFKDIFYLTGDHALTEDIIQEAFSKIISISRKQKVTHTAAWIRQVTRNLALNVMKKNKKELQLSSTSLAKKIEDNMELAMQQISVANEVENNIRNESLQQAIVKLNPHYRNVITLFYINELSYKEIAVILGLSENAVTQKLERARKKLLHQFQQIWKDQ</sequence>
<dbReference type="SUPFAM" id="SSF88659">
    <property type="entry name" value="Sigma3 and sigma4 domains of RNA polymerase sigma factors"/>
    <property type="match status" value="1"/>
</dbReference>
<evidence type="ECO:0000313" key="8">
    <source>
        <dbReference type="EMBL" id="PZE19350.1"/>
    </source>
</evidence>
<dbReference type="InterPro" id="IPR013324">
    <property type="entry name" value="RNA_pol_sigma_r3/r4-like"/>
</dbReference>
<evidence type="ECO:0000256" key="1">
    <source>
        <dbReference type="ARBA" id="ARBA00010641"/>
    </source>
</evidence>
<dbReference type="EMBL" id="NHRJ02000018">
    <property type="protein sequence ID" value="PZE19350.1"/>
    <property type="molecule type" value="Genomic_DNA"/>
</dbReference>
<dbReference type="SUPFAM" id="SSF88946">
    <property type="entry name" value="Sigma2 domain of RNA polymerase sigma factors"/>
    <property type="match status" value="1"/>
</dbReference>
<feature type="domain" description="RNA polymerase sigma factor 70 region 4 type 2" evidence="7">
    <location>
        <begin position="127"/>
        <end position="179"/>
    </location>
</feature>
<evidence type="ECO:0000259" key="6">
    <source>
        <dbReference type="Pfam" id="PF04542"/>
    </source>
</evidence>
<keyword evidence="4" id="KW-0238">DNA-binding</keyword>
<feature type="domain" description="RNA polymerase sigma-70 region 2" evidence="6">
    <location>
        <begin position="24"/>
        <end position="90"/>
    </location>
</feature>
<keyword evidence="2" id="KW-0805">Transcription regulation</keyword>
<dbReference type="Proteomes" id="UP000214746">
    <property type="component" value="Unassembled WGS sequence"/>
</dbReference>
<comment type="similarity">
    <text evidence="1">Belongs to the sigma-70 factor family. ECF subfamily.</text>
</comment>
<dbReference type="PANTHER" id="PTHR43133:SF8">
    <property type="entry name" value="RNA POLYMERASE SIGMA FACTOR HI_1459-RELATED"/>
    <property type="match status" value="1"/>
</dbReference>
<dbReference type="InterPro" id="IPR014284">
    <property type="entry name" value="RNA_pol_sigma-70_dom"/>
</dbReference>
<dbReference type="InterPro" id="IPR007627">
    <property type="entry name" value="RNA_pol_sigma70_r2"/>
</dbReference>
<evidence type="ECO:0000259" key="7">
    <source>
        <dbReference type="Pfam" id="PF08281"/>
    </source>
</evidence>
<dbReference type="Gene3D" id="1.10.10.10">
    <property type="entry name" value="Winged helix-like DNA-binding domain superfamily/Winged helix DNA-binding domain"/>
    <property type="match status" value="1"/>
</dbReference>
<keyword evidence="3" id="KW-0731">Sigma factor</keyword>
<gene>
    <name evidence="8" type="ORF">CBW46_019290</name>
</gene>
<proteinExistence type="inferred from homology"/>
<dbReference type="InterPro" id="IPR013249">
    <property type="entry name" value="RNA_pol_sigma70_r4_t2"/>
</dbReference>
<dbReference type="Pfam" id="PF04542">
    <property type="entry name" value="Sigma70_r2"/>
    <property type="match status" value="1"/>
</dbReference>
<name>A0A2W1N6U3_PAEXE</name>
<evidence type="ECO:0000256" key="2">
    <source>
        <dbReference type="ARBA" id="ARBA00023015"/>
    </source>
</evidence>
<evidence type="ECO:0000313" key="9">
    <source>
        <dbReference type="Proteomes" id="UP000214746"/>
    </source>
</evidence>
<dbReference type="GO" id="GO:0016987">
    <property type="term" value="F:sigma factor activity"/>
    <property type="evidence" value="ECO:0007669"/>
    <property type="project" value="UniProtKB-KW"/>
</dbReference>